<protein>
    <submittedName>
        <fullName evidence="1">Uncharacterized protein</fullName>
    </submittedName>
</protein>
<keyword evidence="2" id="KW-1185">Reference proteome</keyword>
<accession>A0A553HKU3</accession>
<dbReference type="EMBL" id="VFLP01000084">
    <property type="protein sequence ID" value="TRX88578.1"/>
    <property type="molecule type" value="Genomic_DNA"/>
</dbReference>
<proteinExistence type="predicted"/>
<evidence type="ECO:0000313" key="1">
    <source>
        <dbReference type="EMBL" id="TRX88578.1"/>
    </source>
</evidence>
<sequence>MKCQGKSREKIVGVGSFKFRRTASSGDLGLEAGHILAGKEKEDNDRALQIENATDVGRVSVLQCFSLQLTPRGGSCVLRSIPSGMLQSSSPFSIPIPTIKSLLTARCLNDDPISIPSMSENAPVPNYAYVMIILKQSVSMTWAKRDKMAPTSHLHQAVTRAIRRLGGIAHPN</sequence>
<comment type="caution">
    <text evidence="1">The sequence shown here is derived from an EMBL/GenBank/DDBJ whole genome shotgun (WGS) entry which is preliminary data.</text>
</comment>
<reference evidence="2" key="1">
    <citation type="submission" date="2019-06" db="EMBL/GenBank/DDBJ databases">
        <title>Draft genome sequence of the griseofulvin-producing fungus Xylaria cubensis strain G536.</title>
        <authorList>
            <person name="Mead M.E."/>
            <person name="Raja H.A."/>
            <person name="Steenwyk J.L."/>
            <person name="Knowles S.L."/>
            <person name="Oberlies N.H."/>
            <person name="Rokas A."/>
        </authorList>
    </citation>
    <scope>NUCLEOTIDE SEQUENCE [LARGE SCALE GENOMIC DNA]</scope>
    <source>
        <strain evidence="2">G536</strain>
    </source>
</reference>
<gene>
    <name evidence="1" type="ORF">FHL15_010529</name>
</gene>
<organism evidence="1 2">
    <name type="scientific">Xylaria flabelliformis</name>
    <dbReference type="NCBI Taxonomy" id="2512241"/>
    <lineage>
        <taxon>Eukaryota</taxon>
        <taxon>Fungi</taxon>
        <taxon>Dikarya</taxon>
        <taxon>Ascomycota</taxon>
        <taxon>Pezizomycotina</taxon>
        <taxon>Sordariomycetes</taxon>
        <taxon>Xylariomycetidae</taxon>
        <taxon>Xylariales</taxon>
        <taxon>Xylariaceae</taxon>
        <taxon>Xylaria</taxon>
    </lineage>
</organism>
<dbReference type="Proteomes" id="UP000319160">
    <property type="component" value="Unassembled WGS sequence"/>
</dbReference>
<name>A0A553HKU3_9PEZI</name>
<dbReference type="AlphaFoldDB" id="A0A553HKU3"/>
<evidence type="ECO:0000313" key="2">
    <source>
        <dbReference type="Proteomes" id="UP000319160"/>
    </source>
</evidence>